<dbReference type="EMBL" id="KL197735">
    <property type="protein sequence ID" value="KDQ53232.1"/>
    <property type="molecule type" value="Genomic_DNA"/>
</dbReference>
<keyword evidence="3" id="KW-1185">Reference proteome</keyword>
<feature type="transmembrane region" description="Helical" evidence="1">
    <location>
        <begin position="29"/>
        <end position="48"/>
    </location>
</feature>
<dbReference type="Proteomes" id="UP000027265">
    <property type="component" value="Unassembled WGS sequence"/>
</dbReference>
<sequence length="81" mass="9149">MKWSRQPIATHPPPARIPQWSSERCRRDFCLAAFRMTGVSMITVYLGLVTGLKNGEPRENCCLLRRCSLIIISAACKKLSL</sequence>
<proteinExistence type="predicted"/>
<accession>A0A067PPK9</accession>
<keyword evidence="1" id="KW-0472">Membrane</keyword>
<dbReference type="InParanoid" id="A0A067PPK9"/>
<dbReference type="HOGENOM" id="CLU_2574193_0_0_1"/>
<reference evidence="3" key="1">
    <citation type="journal article" date="2014" name="Proc. Natl. Acad. Sci. U.S.A.">
        <title>Extensive sampling of basidiomycete genomes demonstrates inadequacy of the white-rot/brown-rot paradigm for wood decay fungi.</title>
        <authorList>
            <person name="Riley R."/>
            <person name="Salamov A.A."/>
            <person name="Brown D.W."/>
            <person name="Nagy L.G."/>
            <person name="Floudas D."/>
            <person name="Held B.W."/>
            <person name="Levasseur A."/>
            <person name="Lombard V."/>
            <person name="Morin E."/>
            <person name="Otillar R."/>
            <person name="Lindquist E.A."/>
            <person name="Sun H."/>
            <person name="LaButti K.M."/>
            <person name="Schmutz J."/>
            <person name="Jabbour D."/>
            <person name="Luo H."/>
            <person name="Baker S.E."/>
            <person name="Pisabarro A.G."/>
            <person name="Walton J.D."/>
            <person name="Blanchette R.A."/>
            <person name="Henrissat B."/>
            <person name="Martin F."/>
            <person name="Cullen D."/>
            <person name="Hibbett D.S."/>
            <person name="Grigoriev I.V."/>
        </authorList>
    </citation>
    <scope>NUCLEOTIDE SEQUENCE [LARGE SCALE GENOMIC DNA]</scope>
    <source>
        <strain evidence="3">MUCL 33604</strain>
    </source>
</reference>
<name>A0A067PPK9_9AGAM</name>
<evidence type="ECO:0000313" key="2">
    <source>
        <dbReference type="EMBL" id="KDQ53232.1"/>
    </source>
</evidence>
<protein>
    <submittedName>
        <fullName evidence="2">Uncharacterized protein</fullName>
    </submittedName>
</protein>
<evidence type="ECO:0000256" key="1">
    <source>
        <dbReference type="SAM" id="Phobius"/>
    </source>
</evidence>
<keyword evidence="1" id="KW-1133">Transmembrane helix</keyword>
<keyword evidence="1" id="KW-0812">Transmembrane</keyword>
<dbReference type="AlphaFoldDB" id="A0A067PPK9"/>
<organism evidence="2 3">
    <name type="scientific">Jaapia argillacea MUCL 33604</name>
    <dbReference type="NCBI Taxonomy" id="933084"/>
    <lineage>
        <taxon>Eukaryota</taxon>
        <taxon>Fungi</taxon>
        <taxon>Dikarya</taxon>
        <taxon>Basidiomycota</taxon>
        <taxon>Agaricomycotina</taxon>
        <taxon>Agaricomycetes</taxon>
        <taxon>Agaricomycetidae</taxon>
        <taxon>Jaapiales</taxon>
        <taxon>Jaapiaceae</taxon>
        <taxon>Jaapia</taxon>
    </lineage>
</organism>
<evidence type="ECO:0000313" key="3">
    <source>
        <dbReference type="Proteomes" id="UP000027265"/>
    </source>
</evidence>
<gene>
    <name evidence="2" type="ORF">JAAARDRAFT_438686</name>
</gene>